<evidence type="ECO:0000313" key="2">
    <source>
        <dbReference type="EMBL" id="VAW18293.1"/>
    </source>
</evidence>
<name>A0A3B0TPZ7_9ZZZZ</name>
<gene>
    <name evidence="2" type="ORF">MNBD_BACTEROID04-89</name>
</gene>
<feature type="non-terminal residue" evidence="2">
    <location>
        <position position="1"/>
    </location>
</feature>
<feature type="transmembrane region" description="Helical" evidence="1">
    <location>
        <begin position="65"/>
        <end position="86"/>
    </location>
</feature>
<reference evidence="2" key="1">
    <citation type="submission" date="2018-06" db="EMBL/GenBank/DDBJ databases">
        <authorList>
            <person name="Zhirakovskaya E."/>
        </authorList>
    </citation>
    <scope>NUCLEOTIDE SEQUENCE</scope>
</reference>
<organism evidence="2">
    <name type="scientific">hydrothermal vent metagenome</name>
    <dbReference type="NCBI Taxonomy" id="652676"/>
    <lineage>
        <taxon>unclassified sequences</taxon>
        <taxon>metagenomes</taxon>
        <taxon>ecological metagenomes</taxon>
    </lineage>
</organism>
<dbReference type="AlphaFoldDB" id="A0A3B0TPZ7"/>
<proteinExistence type="predicted"/>
<accession>A0A3B0TPZ7</accession>
<sequence>GAILVPVEEGIPGIDGNLTFEVVLNDSDDFGTVKAIVEAPIGVPIVDESTFDQRTMWSPRNKTPLFLLILPNLLIFSIWGLIIYLITNLFKITKS</sequence>
<evidence type="ECO:0000256" key="1">
    <source>
        <dbReference type="SAM" id="Phobius"/>
    </source>
</evidence>
<dbReference type="EMBL" id="UOER01000017">
    <property type="protein sequence ID" value="VAW18293.1"/>
    <property type="molecule type" value="Genomic_DNA"/>
</dbReference>
<protein>
    <submittedName>
        <fullName evidence="2">Uncharacterized protein</fullName>
    </submittedName>
</protein>
<keyword evidence="1" id="KW-1133">Transmembrane helix</keyword>
<keyword evidence="1" id="KW-0472">Membrane</keyword>
<keyword evidence="1" id="KW-0812">Transmembrane</keyword>